<gene>
    <name evidence="1" type="ORF">AMECASPLE_000407</name>
</gene>
<proteinExistence type="predicted"/>
<dbReference type="EMBL" id="JAHRIP010075247">
    <property type="protein sequence ID" value="MEQ2309583.1"/>
    <property type="molecule type" value="Genomic_DNA"/>
</dbReference>
<keyword evidence="2" id="KW-1185">Reference proteome</keyword>
<protein>
    <submittedName>
        <fullName evidence="1">Uncharacterized protein</fullName>
    </submittedName>
</protein>
<comment type="caution">
    <text evidence="1">The sequence shown here is derived from an EMBL/GenBank/DDBJ whole genome shotgun (WGS) entry which is preliminary data.</text>
</comment>
<organism evidence="1 2">
    <name type="scientific">Ameca splendens</name>
    <dbReference type="NCBI Taxonomy" id="208324"/>
    <lineage>
        <taxon>Eukaryota</taxon>
        <taxon>Metazoa</taxon>
        <taxon>Chordata</taxon>
        <taxon>Craniata</taxon>
        <taxon>Vertebrata</taxon>
        <taxon>Euteleostomi</taxon>
        <taxon>Actinopterygii</taxon>
        <taxon>Neopterygii</taxon>
        <taxon>Teleostei</taxon>
        <taxon>Neoteleostei</taxon>
        <taxon>Acanthomorphata</taxon>
        <taxon>Ovalentaria</taxon>
        <taxon>Atherinomorphae</taxon>
        <taxon>Cyprinodontiformes</taxon>
        <taxon>Goodeidae</taxon>
        <taxon>Ameca</taxon>
    </lineage>
</organism>
<evidence type="ECO:0000313" key="1">
    <source>
        <dbReference type="EMBL" id="MEQ2309583.1"/>
    </source>
</evidence>
<reference evidence="1 2" key="1">
    <citation type="submission" date="2021-06" db="EMBL/GenBank/DDBJ databases">
        <authorList>
            <person name="Palmer J.M."/>
        </authorList>
    </citation>
    <scope>NUCLEOTIDE SEQUENCE [LARGE SCALE GENOMIC DNA]</scope>
    <source>
        <strain evidence="1 2">AS_MEX2019</strain>
        <tissue evidence="1">Muscle</tissue>
    </source>
</reference>
<accession>A0ABV0ZTF8</accession>
<sequence>MATFKGSKAAIVIFHHCSKSYVIYISVGDGPNLWKNIKEKFVGDELLLRSDLYLQLSLFDLIHCRKMPTSQHNCHTVSWPKGKYQTLGVEPPIQSSQLLVLFWQYFTTDGFDD</sequence>
<name>A0ABV0ZTF8_9TELE</name>
<evidence type="ECO:0000313" key="2">
    <source>
        <dbReference type="Proteomes" id="UP001469553"/>
    </source>
</evidence>
<dbReference type="Proteomes" id="UP001469553">
    <property type="component" value="Unassembled WGS sequence"/>
</dbReference>